<dbReference type="InterPro" id="IPR012337">
    <property type="entry name" value="RNaseH-like_sf"/>
</dbReference>
<dbReference type="SUPFAM" id="SSF53098">
    <property type="entry name" value="Ribonuclease H-like"/>
    <property type="match status" value="1"/>
</dbReference>
<dbReference type="InterPro" id="IPR052035">
    <property type="entry name" value="ZnF_BED_domain_contain"/>
</dbReference>
<dbReference type="PANTHER" id="PTHR46481:SF11">
    <property type="entry name" value="ZINC FINGER BED DOMAIN-CONTAINING PROTEIN RICESLEEPER 2-LIKE"/>
    <property type="match status" value="1"/>
</dbReference>
<sequence length="104" mass="11758">MAVTTHFIDDSWTLQSCILRFIYVPCPHTKEVLADHLLECLMDWNLDRKLSCLTVDNCTTNDAMIEILLEKLDSSSLIAGEASIGYATIYNDIEVEDSCITREV</sequence>
<dbReference type="EMBL" id="JAUIZM010000005">
    <property type="protein sequence ID" value="KAK1383081.1"/>
    <property type="molecule type" value="Genomic_DNA"/>
</dbReference>
<accession>A0AAD8IDN5</accession>
<evidence type="ECO:0000313" key="1">
    <source>
        <dbReference type="EMBL" id="KAK1383081.1"/>
    </source>
</evidence>
<protein>
    <submittedName>
        <fullName evidence="1">Uncharacterized protein</fullName>
    </submittedName>
</protein>
<evidence type="ECO:0000313" key="2">
    <source>
        <dbReference type="Proteomes" id="UP001237642"/>
    </source>
</evidence>
<name>A0AAD8IDN5_9APIA</name>
<reference evidence="1" key="1">
    <citation type="submission" date="2023-02" db="EMBL/GenBank/DDBJ databases">
        <title>Genome of toxic invasive species Heracleum sosnowskyi carries increased number of genes despite the absence of recent whole-genome duplications.</title>
        <authorList>
            <person name="Schelkunov M."/>
            <person name="Shtratnikova V."/>
            <person name="Makarenko M."/>
            <person name="Klepikova A."/>
            <person name="Omelchenko D."/>
            <person name="Novikova G."/>
            <person name="Obukhova E."/>
            <person name="Bogdanov V."/>
            <person name="Penin A."/>
            <person name="Logacheva M."/>
        </authorList>
    </citation>
    <scope>NUCLEOTIDE SEQUENCE</scope>
    <source>
        <strain evidence="1">Hsosn_3</strain>
        <tissue evidence="1">Leaf</tissue>
    </source>
</reference>
<comment type="caution">
    <text evidence="1">The sequence shown here is derived from an EMBL/GenBank/DDBJ whole genome shotgun (WGS) entry which is preliminary data.</text>
</comment>
<keyword evidence="2" id="KW-1185">Reference proteome</keyword>
<reference evidence="1" key="2">
    <citation type="submission" date="2023-05" db="EMBL/GenBank/DDBJ databases">
        <authorList>
            <person name="Schelkunov M.I."/>
        </authorList>
    </citation>
    <scope>NUCLEOTIDE SEQUENCE</scope>
    <source>
        <strain evidence="1">Hsosn_3</strain>
        <tissue evidence="1">Leaf</tissue>
    </source>
</reference>
<organism evidence="1 2">
    <name type="scientific">Heracleum sosnowskyi</name>
    <dbReference type="NCBI Taxonomy" id="360622"/>
    <lineage>
        <taxon>Eukaryota</taxon>
        <taxon>Viridiplantae</taxon>
        <taxon>Streptophyta</taxon>
        <taxon>Embryophyta</taxon>
        <taxon>Tracheophyta</taxon>
        <taxon>Spermatophyta</taxon>
        <taxon>Magnoliopsida</taxon>
        <taxon>eudicotyledons</taxon>
        <taxon>Gunneridae</taxon>
        <taxon>Pentapetalae</taxon>
        <taxon>asterids</taxon>
        <taxon>campanulids</taxon>
        <taxon>Apiales</taxon>
        <taxon>Apiaceae</taxon>
        <taxon>Apioideae</taxon>
        <taxon>apioid superclade</taxon>
        <taxon>Tordylieae</taxon>
        <taxon>Tordyliinae</taxon>
        <taxon>Heracleum</taxon>
    </lineage>
</organism>
<dbReference type="PANTHER" id="PTHR46481">
    <property type="entry name" value="ZINC FINGER BED DOMAIN-CONTAINING PROTEIN 4"/>
    <property type="match status" value="1"/>
</dbReference>
<gene>
    <name evidence="1" type="ORF">POM88_020816</name>
</gene>
<dbReference type="Proteomes" id="UP001237642">
    <property type="component" value="Unassembled WGS sequence"/>
</dbReference>
<proteinExistence type="predicted"/>
<dbReference type="AlphaFoldDB" id="A0AAD8IDN5"/>